<comment type="caution">
    <text evidence="1">The sequence shown here is derived from an EMBL/GenBank/DDBJ whole genome shotgun (WGS) entry which is preliminary data.</text>
</comment>
<evidence type="ECO:0000313" key="1">
    <source>
        <dbReference type="EMBL" id="CAF4464475.1"/>
    </source>
</evidence>
<name>A0A8S2WWK7_9BILA</name>
<proteinExistence type="predicted"/>
<dbReference type="EMBL" id="CAJOBA010086209">
    <property type="protein sequence ID" value="CAF4464475.1"/>
    <property type="molecule type" value="Genomic_DNA"/>
</dbReference>
<sequence>FYPYYKVVYEREKRETIPIFKDNNLDDKLSVVMFHNNNNNNLSNKNILQLLKHDRTTYSFDNTTIINKRVNYECDEHIYNKLYACLINEESCYNFSLCINNIHCTTSILSHSSLIMNLLKHLDMNNCETDILCSHEKRLHIFRRLLNRWTTIKRTNFIIHNTREQTDIDTKYYCNTMVELIKEVYNQVEQECPSYLNSTQIFTKQYYCHCMLNLSFLE</sequence>
<feature type="non-terminal residue" evidence="1">
    <location>
        <position position="1"/>
    </location>
</feature>
<organism evidence="1 2">
    <name type="scientific">Didymodactylos carnosus</name>
    <dbReference type="NCBI Taxonomy" id="1234261"/>
    <lineage>
        <taxon>Eukaryota</taxon>
        <taxon>Metazoa</taxon>
        <taxon>Spiralia</taxon>
        <taxon>Gnathifera</taxon>
        <taxon>Rotifera</taxon>
        <taxon>Eurotatoria</taxon>
        <taxon>Bdelloidea</taxon>
        <taxon>Philodinida</taxon>
        <taxon>Philodinidae</taxon>
        <taxon>Didymodactylos</taxon>
    </lineage>
</organism>
<dbReference type="AlphaFoldDB" id="A0A8S2WWK7"/>
<protein>
    <submittedName>
        <fullName evidence="1">Uncharacterized protein</fullName>
    </submittedName>
</protein>
<gene>
    <name evidence="1" type="ORF">TMI583_LOCUS46413</name>
</gene>
<dbReference type="Proteomes" id="UP000682733">
    <property type="component" value="Unassembled WGS sequence"/>
</dbReference>
<accession>A0A8S2WWK7</accession>
<reference evidence="1" key="1">
    <citation type="submission" date="2021-02" db="EMBL/GenBank/DDBJ databases">
        <authorList>
            <person name="Nowell W R."/>
        </authorList>
    </citation>
    <scope>NUCLEOTIDE SEQUENCE</scope>
</reference>
<evidence type="ECO:0000313" key="2">
    <source>
        <dbReference type="Proteomes" id="UP000682733"/>
    </source>
</evidence>